<proteinExistence type="predicted"/>
<dbReference type="SUPFAM" id="SSF57863">
    <property type="entry name" value="ArfGap/RecO-like zinc finger"/>
    <property type="match status" value="1"/>
</dbReference>
<name>A0A2R5GS74_9STRA</name>
<accession>A0A2R5GS74</accession>
<organism evidence="8 9">
    <name type="scientific">Hondaea fermentalgiana</name>
    <dbReference type="NCBI Taxonomy" id="2315210"/>
    <lineage>
        <taxon>Eukaryota</taxon>
        <taxon>Sar</taxon>
        <taxon>Stramenopiles</taxon>
        <taxon>Bigyra</taxon>
        <taxon>Labyrinthulomycetes</taxon>
        <taxon>Thraustochytrida</taxon>
        <taxon>Thraustochytriidae</taxon>
        <taxon>Hondaea</taxon>
    </lineage>
</organism>
<dbReference type="InParanoid" id="A0A2R5GS74"/>
<protein>
    <submittedName>
        <fullName evidence="8">Arf-GAP with GTPase, ANK repeat and PH domain-containing protein 3</fullName>
    </submittedName>
</protein>
<dbReference type="FunFam" id="1.10.220.150:FF:000009">
    <property type="entry name" value="stromal membrane-associated protein 1 isoform X1"/>
    <property type="match status" value="1"/>
</dbReference>
<dbReference type="InterPro" id="IPR044520">
    <property type="entry name" value="ARF_GAP_AGD5/15"/>
</dbReference>
<dbReference type="PRINTS" id="PR00405">
    <property type="entry name" value="REVINTRACTNG"/>
</dbReference>
<feature type="compositionally biased region" description="Low complexity" evidence="6">
    <location>
        <begin position="126"/>
        <end position="152"/>
    </location>
</feature>
<dbReference type="GO" id="GO:0005096">
    <property type="term" value="F:GTPase activator activity"/>
    <property type="evidence" value="ECO:0007669"/>
    <property type="project" value="UniProtKB-KW"/>
</dbReference>
<dbReference type="CDD" id="cd08204">
    <property type="entry name" value="ArfGap"/>
    <property type="match status" value="1"/>
</dbReference>
<feature type="region of interest" description="Disordered" evidence="6">
    <location>
        <begin position="239"/>
        <end position="307"/>
    </location>
</feature>
<evidence type="ECO:0000256" key="3">
    <source>
        <dbReference type="ARBA" id="ARBA00022771"/>
    </source>
</evidence>
<feature type="compositionally biased region" description="Low complexity" evidence="6">
    <location>
        <begin position="167"/>
        <end position="190"/>
    </location>
</feature>
<dbReference type="Pfam" id="PF01412">
    <property type="entry name" value="ArfGap"/>
    <property type="match status" value="1"/>
</dbReference>
<reference evidence="8 9" key="1">
    <citation type="submission" date="2017-12" db="EMBL/GenBank/DDBJ databases">
        <title>Sequencing, de novo assembly and annotation of complete genome of a new Thraustochytrid species, strain FCC1311.</title>
        <authorList>
            <person name="Sedici K."/>
            <person name="Godart F."/>
            <person name="Aiese Cigliano R."/>
            <person name="Sanseverino W."/>
            <person name="Barakat M."/>
            <person name="Ortet P."/>
            <person name="Marechal E."/>
            <person name="Cagnac O."/>
            <person name="Amato A."/>
        </authorList>
    </citation>
    <scope>NUCLEOTIDE SEQUENCE [LARGE SCALE GENOMIC DNA]</scope>
</reference>
<keyword evidence="2" id="KW-0479">Metal-binding</keyword>
<evidence type="ECO:0000256" key="1">
    <source>
        <dbReference type="ARBA" id="ARBA00022468"/>
    </source>
</evidence>
<dbReference type="InterPro" id="IPR038508">
    <property type="entry name" value="ArfGAP_dom_sf"/>
</dbReference>
<keyword evidence="9" id="KW-1185">Reference proteome</keyword>
<evidence type="ECO:0000256" key="6">
    <source>
        <dbReference type="SAM" id="MobiDB-lite"/>
    </source>
</evidence>
<dbReference type="AlphaFoldDB" id="A0A2R5GS74"/>
<dbReference type="OrthoDB" id="983479at2759"/>
<evidence type="ECO:0000313" key="8">
    <source>
        <dbReference type="EMBL" id="GBG33700.1"/>
    </source>
</evidence>
<dbReference type="Gene3D" id="1.10.220.150">
    <property type="entry name" value="Arf GTPase activating protein"/>
    <property type="match status" value="1"/>
</dbReference>
<evidence type="ECO:0000256" key="2">
    <source>
        <dbReference type="ARBA" id="ARBA00022723"/>
    </source>
</evidence>
<keyword evidence="3 5" id="KW-0863">Zinc-finger</keyword>
<feature type="compositionally biased region" description="Low complexity" evidence="6">
    <location>
        <begin position="288"/>
        <end position="307"/>
    </location>
</feature>
<feature type="region of interest" description="Disordered" evidence="6">
    <location>
        <begin position="126"/>
        <end position="190"/>
    </location>
</feature>
<feature type="domain" description="Arf-GAP" evidence="7">
    <location>
        <begin position="5"/>
        <end position="123"/>
    </location>
</feature>
<evidence type="ECO:0000313" key="9">
    <source>
        <dbReference type="Proteomes" id="UP000241890"/>
    </source>
</evidence>
<keyword evidence="4" id="KW-0862">Zinc</keyword>
<dbReference type="PANTHER" id="PTHR46419:SF2">
    <property type="entry name" value="ADP-RIBOSYLATION FACTOR GTPASE-ACTIVATING PROTEIN AGD5"/>
    <property type="match status" value="1"/>
</dbReference>
<evidence type="ECO:0000256" key="5">
    <source>
        <dbReference type="PROSITE-ProRule" id="PRU00288"/>
    </source>
</evidence>
<sequence>MQFQSELRGLVRSVPGNDVCVDCREPNPTWASVNLGIFMCLDCSGVHRAMGVHISFVKSLSLDKWTPQLVANMRNGGNTRANAYFEAKLPTNFPRPSTMRERDEFIRNKYQLRRWVADTNAPPDVAAAAPAAQAQAHEQNGQSSAANAQAASGRKKRIPPSQRRAMQQQEHQQQQQHQQAAQTPPQQQVTEASADLLDGPFVGAETVSTPQSANAASAMPPASTSTASLGGLFQNMNIKANGAAPKPPQQLPQQLPQDTGNLNEASNDDDLLSFGAETAQPPSMLAHSTSLASSTSSSTSSSSEFSLLDQLEGTSVNGSTGLPMANAKEDPQAQAELEQVMMDLAQVDGELDQAAELVQIYESAKNNLLIAKSRIEQLSGFVDNLQMQRLDGMQIRAEPQVLLRKKLNAQATQVASKLQQTHGSLLASLQK</sequence>
<dbReference type="GO" id="GO:0008270">
    <property type="term" value="F:zinc ion binding"/>
    <property type="evidence" value="ECO:0007669"/>
    <property type="project" value="UniProtKB-KW"/>
</dbReference>
<dbReference type="SMART" id="SM00105">
    <property type="entry name" value="ArfGap"/>
    <property type="match status" value="1"/>
</dbReference>
<dbReference type="PANTHER" id="PTHR46419">
    <property type="entry name" value="ADP-RIBOSYLATION FACTOR GTPASE-ACTIVATING PROTEIN AGD5"/>
    <property type="match status" value="1"/>
</dbReference>
<comment type="caution">
    <text evidence="8">The sequence shown here is derived from an EMBL/GenBank/DDBJ whole genome shotgun (WGS) entry which is preliminary data.</text>
</comment>
<gene>
    <name evidence="8" type="ORF">FCC1311_099232</name>
</gene>
<dbReference type="InterPro" id="IPR037278">
    <property type="entry name" value="ARFGAP/RecO"/>
</dbReference>
<keyword evidence="1" id="KW-0343">GTPase activation</keyword>
<evidence type="ECO:0000259" key="7">
    <source>
        <dbReference type="PROSITE" id="PS50115"/>
    </source>
</evidence>
<evidence type="ECO:0000256" key="4">
    <source>
        <dbReference type="ARBA" id="ARBA00022833"/>
    </source>
</evidence>
<dbReference type="EMBL" id="BEYU01000166">
    <property type="protein sequence ID" value="GBG33700.1"/>
    <property type="molecule type" value="Genomic_DNA"/>
</dbReference>
<dbReference type="Proteomes" id="UP000241890">
    <property type="component" value="Unassembled WGS sequence"/>
</dbReference>
<dbReference type="PROSITE" id="PS50115">
    <property type="entry name" value="ARFGAP"/>
    <property type="match status" value="1"/>
</dbReference>
<dbReference type="InterPro" id="IPR001164">
    <property type="entry name" value="ArfGAP_dom"/>
</dbReference>